<dbReference type="RefSeq" id="WP_253236581.1">
    <property type="nucleotide sequence ID" value="NZ_JAMYJR010000005.1"/>
</dbReference>
<dbReference type="PANTHER" id="PTHR30137:SF6">
    <property type="entry name" value="LUCIFERASE-LIKE MONOOXYGENASE"/>
    <property type="match status" value="1"/>
</dbReference>
<sequence length="331" mass="35269">MVTALSILDLAPISSGQTALESFEASVALARAAERTGYERVWYAEHHNMPSIASSATSVVIGYVAAHTERIRLGSGGIMLPNHSPLVIAEQFGTLATMYPGRIDLGLGRAPGTDQNTMLALRRDNSSADSFPQDVLELNGYLTGHSRVPGVQSVPRPTSAVPLYILGSSLFGAQLAAQLGLPYAFASHFAPDALHQAVTVYRETFRPSEQLATPYVIAGVNVFAADDTATAEKQRTQAYRARTRAMISRGARGSNFTDAEIDAFLASPAGAGLSNMTRYTAVGTAGEVREYLEKFAEEAGADELITAHHASSVADRVHSVELTGEIMRVSK</sequence>
<dbReference type="NCBIfam" id="TIGR03558">
    <property type="entry name" value="oxido_grp_1"/>
    <property type="match status" value="1"/>
</dbReference>
<dbReference type="SUPFAM" id="SSF51679">
    <property type="entry name" value="Bacterial luciferase-like"/>
    <property type="match status" value="1"/>
</dbReference>
<evidence type="ECO:0000256" key="1">
    <source>
        <dbReference type="ARBA" id="ARBA00007789"/>
    </source>
</evidence>
<evidence type="ECO:0000313" key="4">
    <source>
        <dbReference type="Proteomes" id="UP001523369"/>
    </source>
</evidence>
<dbReference type="Pfam" id="PF00296">
    <property type="entry name" value="Bac_luciferase"/>
    <property type="match status" value="1"/>
</dbReference>
<dbReference type="InterPro" id="IPR019949">
    <property type="entry name" value="CmoO-like"/>
</dbReference>
<comment type="similarity">
    <text evidence="1">To bacterial alkanal monooxygenase alpha and beta chains.</text>
</comment>
<evidence type="ECO:0000259" key="2">
    <source>
        <dbReference type="Pfam" id="PF00296"/>
    </source>
</evidence>
<protein>
    <submittedName>
        <fullName evidence="3">LLM class flavin-dependent oxidoreductase</fullName>
    </submittedName>
</protein>
<comment type="caution">
    <text evidence="3">The sequence shown here is derived from an EMBL/GenBank/DDBJ whole genome shotgun (WGS) entry which is preliminary data.</text>
</comment>
<dbReference type="InterPro" id="IPR011251">
    <property type="entry name" value="Luciferase-like_dom"/>
</dbReference>
<dbReference type="PANTHER" id="PTHR30137">
    <property type="entry name" value="LUCIFERASE-LIKE MONOOXYGENASE"/>
    <property type="match status" value="1"/>
</dbReference>
<reference evidence="3 4" key="1">
    <citation type="submission" date="2022-06" db="EMBL/GenBank/DDBJ databases">
        <title>New Species of the Genus Actinoplanes, ActinopZanes ferrugineus.</title>
        <authorList>
            <person name="Ding P."/>
        </authorList>
    </citation>
    <scope>NUCLEOTIDE SEQUENCE [LARGE SCALE GENOMIC DNA]</scope>
    <source>
        <strain evidence="3 4">TRM88003</strain>
    </source>
</reference>
<dbReference type="InterPro" id="IPR050766">
    <property type="entry name" value="Bact_Lucif_Oxidored"/>
</dbReference>
<dbReference type="Gene3D" id="3.20.20.30">
    <property type="entry name" value="Luciferase-like domain"/>
    <property type="match status" value="1"/>
</dbReference>
<keyword evidence="4" id="KW-1185">Reference proteome</keyword>
<proteinExistence type="predicted"/>
<organism evidence="3 4">
    <name type="scientific">Paractinoplanes aksuensis</name>
    <dbReference type="NCBI Taxonomy" id="2939490"/>
    <lineage>
        <taxon>Bacteria</taxon>
        <taxon>Bacillati</taxon>
        <taxon>Actinomycetota</taxon>
        <taxon>Actinomycetes</taxon>
        <taxon>Micromonosporales</taxon>
        <taxon>Micromonosporaceae</taxon>
        <taxon>Paractinoplanes</taxon>
    </lineage>
</organism>
<dbReference type="EMBL" id="JAMYJR010000005">
    <property type="protein sequence ID" value="MCO8270445.1"/>
    <property type="molecule type" value="Genomic_DNA"/>
</dbReference>
<dbReference type="Proteomes" id="UP001523369">
    <property type="component" value="Unassembled WGS sequence"/>
</dbReference>
<accession>A0ABT1DK91</accession>
<dbReference type="InterPro" id="IPR036661">
    <property type="entry name" value="Luciferase-like_sf"/>
</dbReference>
<feature type="domain" description="Luciferase-like" evidence="2">
    <location>
        <begin position="7"/>
        <end position="302"/>
    </location>
</feature>
<gene>
    <name evidence="3" type="ORF">M1L60_07530</name>
</gene>
<name>A0ABT1DK91_9ACTN</name>
<evidence type="ECO:0000313" key="3">
    <source>
        <dbReference type="EMBL" id="MCO8270445.1"/>
    </source>
</evidence>